<feature type="binding site" evidence="2">
    <location>
        <position position="197"/>
    </location>
    <ligand>
        <name>substrate</name>
    </ligand>
</feature>
<reference evidence="6" key="1">
    <citation type="submission" date="2016-11" db="EMBL/GenBank/DDBJ databases">
        <authorList>
            <person name="Varghese N."/>
            <person name="Submissions S."/>
        </authorList>
    </citation>
    <scope>NUCLEOTIDE SEQUENCE [LARGE SCALE GENOMIC DNA]</scope>
    <source>
        <strain evidence="6">DSM 22623</strain>
    </source>
</reference>
<feature type="binding site" evidence="3">
    <location>
        <position position="260"/>
    </location>
    <ligand>
        <name>substrate</name>
    </ligand>
</feature>
<evidence type="ECO:0000256" key="2">
    <source>
        <dbReference type="PIRSR" id="PIRSR039026-1"/>
    </source>
</evidence>
<gene>
    <name evidence="5" type="ORF">SAMN04488508_106343</name>
</gene>
<dbReference type="Gene3D" id="3.40.190.170">
    <property type="entry name" value="Bacterial extracellular solute-binding protein, family 7"/>
    <property type="match status" value="1"/>
</dbReference>
<feature type="binding site" evidence="3">
    <location>
        <position position="235"/>
    </location>
    <ligand>
        <name>Na(+)</name>
        <dbReference type="ChEBI" id="CHEBI:29101"/>
    </ligand>
</feature>
<keyword evidence="3" id="KW-0479">Metal-binding</keyword>
<dbReference type="PIRSF" id="PIRSF039026">
    <property type="entry name" value="SiaP"/>
    <property type="match status" value="1"/>
</dbReference>
<dbReference type="GO" id="GO:0055085">
    <property type="term" value="P:transmembrane transport"/>
    <property type="evidence" value="ECO:0007669"/>
    <property type="project" value="InterPro"/>
</dbReference>
<dbReference type="InterPro" id="IPR018389">
    <property type="entry name" value="DctP_fam"/>
</dbReference>
<feature type="binding site" evidence="3">
    <location>
        <position position="234"/>
    </location>
    <ligand>
        <name>substrate</name>
    </ligand>
</feature>
<evidence type="ECO:0000256" key="3">
    <source>
        <dbReference type="PIRSR" id="PIRSR039026-2"/>
    </source>
</evidence>
<accession>A0A1M6HLB6</accession>
<dbReference type="PANTHER" id="PTHR33376">
    <property type="match status" value="1"/>
</dbReference>
<feature type="chain" id="PRO_5012229318" evidence="4">
    <location>
        <begin position="32"/>
        <end position="379"/>
    </location>
</feature>
<organism evidence="5 6">
    <name type="scientific">Aquimarina spongiae</name>
    <dbReference type="NCBI Taxonomy" id="570521"/>
    <lineage>
        <taxon>Bacteria</taxon>
        <taxon>Pseudomonadati</taxon>
        <taxon>Bacteroidota</taxon>
        <taxon>Flavobacteriia</taxon>
        <taxon>Flavobacteriales</taxon>
        <taxon>Flavobacteriaceae</taxon>
        <taxon>Aquimarina</taxon>
    </lineage>
</organism>
<keyword evidence="1 4" id="KW-0732">Signal</keyword>
<evidence type="ECO:0000313" key="5">
    <source>
        <dbReference type="EMBL" id="SHJ22983.1"/>
    </source>
</evidence>
<dbReference type="GO" id="GO:0046872">
    <property type="term" value="F:metal ion binding"/>
    <property type="evidence" value="ECO:0007669"/>
    <property type="project" value="UniProtKB-KW"/>
</dbReference>
<dbReference type="PROSITE" id="PS51257">
    <property type="entry name" value="PROKAR_LIPOPROTEIN"/>
    <property type="match status" value="1"/>
</dbReference>
<evidence type="ECO:0000256" key="4">
    <source>
        <dbReference type="SAM" id="SignalP"/>
    </source>
</evidence>
<dbReference type="NCBIfam" id="NF037995">
    <property type="entry name" value="TRAP_S1"/>
    <property type="match status" value="1"/>
</dbReference>
<dbReference type="Gene3D" id="3.40.190.10">
    <property type="entry name" value="Periplasmic binding protein-like II"/>
    <property type="match status" value="1"/>
</dbReference>
<dbReference type="Proteomes" id="UP000184432">
    <property type="component" value="Unassembled WGS sequence"/>
</dbReference>
<sequence length="379" mass="42705">MRFLNFKLFQQFTKASFCAHLLPLLFSSCLGDPPASMDPNTVYNTSKPDKVFYWKMTTTWPPNFPVLGEVAEKYSEWVEELSNGQIKIKVYGGGELVPPLEAFDAVSQGTIEMGCGASYYWAGKTPAAQFFAAVPFGMNSQQITSWLETGGGYELWKKTYAKFNLVPFMGGNTGVQMGGWFNREINSVEDFKGLKMRLPGIGGKVLEKAGGAAVLVAGSEIYTSLERGVIDATEWIGPYHDYKMGFHKIAKYYYTPGWHETGSQLEFFVNKNLYDGLPPHLQAVLEAASKRAQVWVLAEFDRQNGIYLDKLVNEEGVEVREFSKETLDALRGYTDEALQEMVGDDPLTKEVYESYSNFQEKIAKWSEVTEKAYYNKIQK</sequence>
<dbReference type="AlphaFoldDB" id="A0A1M6HLB6"/>
<feature type="signal peptide" evidence="4">
    <location>
        <begin position="1"/>
        <end position="31"/>
    </location>
</feature>
<evidence type="ECO:0000256" key="1">
    <source>
        <dbReference type="ARBA" id="ARBA00022729"/>
    </source>
</evidence>
<evidence type="ECO:0000313" key="6">
    <source>
        <dbReference type="Proteomes" id="UP000184432"/>
    </source>
</evidence>
<dbReference type="CDD" id="cd13604">
    <property type="entry name" value="PBP2_TRAP_ketoacid_lactate_like"/>
    <property type="match status" value="1"/>
</dbReference>
<name>A0A1M6HLB6_9FLAO</name>
<proteinExistence type="predicted"/>
<feature type="binding site" evidence="2">
    <location>
        <position position="176"/>
    </location>
    <ligand>
        <name>substrate</name>
    </ligand>
</feature>
<protein>
    <submittedName>
        <fullName evidence="5">TRAP-type mannitol/chloroaromatic compound transport system, substrate-binding protein</fullName>
    </submittedName>
</protein>
<dbReference type="GO" id="GO:0031317">
    <property type="term" value="C:tripartite ATP-independent periplasmic transporter complex"/>
    <property type="evidence" value="ECO:0007669"/>
    <property type="project" value="InterPro"/>
</dbReference>
<dbReference type="PANTHER" id="PTHR33376:SF5">
    <property type="entry name" value="EXTRACYTOPLASMIC SOLUTE RECEPTOR PROTEIN"/>
    <property type="match status" value="1"/>
</dbReference>
<dbReference type="RefSeq" id="WP_073317436.1">
    <property type="nucleotide sequence ID" value="NZ_FQYP01000006.1"/>
</dbReference>
<keyword evidence="6" id="KW-1185">Reference proteome</keyword>
<dbReference type="Pfam" id="PF03480">
    <property type="entry name" value="DctP"/>
    <property type="match status" value="1"/>
</dbReference>
<dbReference type="EMBL" id="FQYP01000006">
    <property type="protein sequence ID" value="SHJ22983.1"/>
    <property type="molecule type" value="Genomic_DNA"/>
</dbReference>
<dbReference type="STRING" id="570521.SAMN04488508_106343"/>
<dbReference type="InterPro" id="IPR026289">
    <property type="entry name" value="SBP_TakP-like"/>
</dbReference>
<dbReference type="InterPro" id="IPR038404">
    <property type="entry name" value="TRAP_DctP_sf"/>
</dbReference>